<protein>
    <submittedName>
        <fullName evidence="1">Uncharacterized protein</fullName>
    </submittedName>
</protein>
<comment type="caution">
    <text evidence="1">The sequence shown here is derived from an EMBL/GenBank/DDBJ whole genome shotgun (WGS) entry which is preliminary data.</text>
</comment>
<name>A0ACB9IN33_9ASTR</name>
<sequence>MKCRFVGIGLNHECIQTVNPSEIFKSCMIIVYGGIQICCGVMIDPSVKDTIGSKEGTTNGPSTDISTVKKENRARKLPNDWRIMFSVPPQQLSNKLVCHALHKFIDNIIDSGNSSDSLTEERRSFVQDLGVYEKDISLDMTQKEKNKLVH</sequence>
<reference evidence="1 2" key="2">
    <citation type="journal article" date="2022" name="Mol. Ecol. Resour.">
        <title>The genomes of chicory, endive, great burdock and yacon provide insights into Asteraceae paleo-polyploidization history and plant inulin production.</title>
        <authorList>
            <person name="Fan W."/>
            <person name="Wang S."/>
            <person name="Wang H."/>
            <person name="Wang A."/>
            <person name="Jiang F."/>
            <person name="Liu H."/>
            <person name="Zhao H."/>
            <person name="Xu D."/>
            <person name="Zhang Y."/>
        </authorList>
    </citation>
    <scope>NUCLEOTIDE SEQUENCE [LARGE SCALE GENOMIC DNA]</scope>
    <source>
        <strain evidence="2">cv. Yunnan</strain>
        <tissue evidence="1">Leaves</tissue>
    </source>
</reference>
<gene>
    <name evidence="1" type="ORF">L1987_19245</name>
</gene>
<evidence type="ECO:0000313" key="2">
    <source>
        <dbReference type="Proteomes" id="UP001056120"/>
    </source>
</evidence>
<accession>A0ACB9IN33</accession>
<reference evidence="2" key="1">
    <citation type="journal article" date="2022" name="Mol. Ecol. Resour.">
        <title>The genomes of chicory, endive, great burdock and yacon provide insights into Asteraceae palaeo-polyploidization history and plant inulin production.</title>
        <authorList>
            <person name="Fan W."/>
            <person name="Wang S."/>
            <person name="Wang H."/>
            <person name="Wang A."/>
            <person name="Jiang F."/>
            <person name="Liu H."/>
            <person name="Zhao H."/>
            <person name="Xu D."/>
            <person name="Zhang Y."/>
        </authorList>
    </citation>
    <scope>NUCLEOTIDE SEQUENCE [LARGE SCALE GENOMIC DNA]</scope>
    <source>
        <strain evidence="2">cv. Yunnan</strain>
    </source>
</reference>
<dbReference type="EMBL" id="CM042024">
    <property type="protein sequence ID" value="KAI3809648.1"/>
    <property type="molecule type" value="Genomic_DNA"/>
</dbReference>
<keyword evidence="2" id="KW-1185">Reference proteome</keyword>
<organism evidence="1 2">
    <name type="scientific">Smallanthus sonchifolius</name>
    <dbReference type="NCBI Taxonomy" id="185202"/>
    <lineage>
        <taxon>Eukaryota</taxon>
        <taxon>Viridiplantae</taxon>
        <taxon>Streptophyta</taxon>
        <taxon>Embryophyta</taxon>
        <taxon>Tracheophyta</taxon>
        <taxon>Spermatophyta</taxon>
        <taxon>Magnoliopsida</taxon>
        <taxon>eudicotyledons</taxon>
        <taxon>Gunneridae</taxon>
        <taxon>Pentapetalae</taxon>
        <taxon>asterids</taxon>
        <taxon>campanulids</taxon>
        <taxon>Asterales</taxon>
        <taxon>Asteraceae</taxon>
        <taxon>Asteroideae</taxon>
        <taxon>Heliantheae alliance</taxon>
        <taxon>Millerieae</taxon>
        <taxon>Smallanthus</taxon>
    </lineage>
</organism>
<dbReference type="Proteomes" id="UP001056120">
    <property type="component" value="Linkage Group LG07"/>
</dbReference>
<proteinExistence type="predicted"/>
<evidence type="ECO:0000313" key="1">
    <source>
        <dbReference type="EMBL" id="KAI3809648.1"/>
    </source>
</evidence>